<comment type="subcellular location">
    <subcellularLocation>
        <location evidence="1">Cell membrane</location>
        <topology evidence="1">Multi-pass membrane protein</topology>
    </subcellularLocation>
</comment>
<feature type="transmembrane region" description="Helical" evidence="6">
    <location>
        <begin position="153"/>
        <end position="171"/>
    </location>
</feature>
<keyword evidence="8" id="KW-1185">Reference proteome</keyword>
<keyword evidence="4 6" id="KW-1133">Transmembrane helix</keyword>
<keyword evidence="2" id="KW-1003">Cell membrane</keyword>
<evidence type="ECO:0000256" key="1">
    <source>
        <dbReference type="ARBA" id="ARBA00004651"/>
    </source>
</evidence>
<keyword evidence="3 6" id="KW-0812">Transmembrane</keyword>
<dbReference type="GO" id="GO:0005886">
    <property type="term" value="C:plasma membrane"/>
    <property type="evidence" value="ECO:0007669"/>
    <property type="project" value="UniProtKB-SubCell"/>
</dbReference>
<dbReference type="Proteomes" id="UP000223071">
    <property type="component" value="Unassembled WGS sequence"/>
</dbReference>
<dbReference type="RefSeq" id="WP_098502320.1">
    <property type="nucleotide sequence ID" value="NZ_PDJQ01000001.1"/>
</dbReference>
<proteinExistence type="predicted"/>
<protein>
    <submittedName>
        <fullName evidence="7">Putative copper resistance protein D</fullName>
    </submittedName>
</protein>
<comment type="caution">
    <text evidence="7">The sequence shown here is derived from an EMBL/GenBank/DDBJ whole genome shotgun (WGS) entry which is preliminary data.</text>
</comment>
<dbReference type="AlphaFoldDB" id="A0A2A9HBW4"/>
<keyword evidence="5 6" id="KW-0472">Membrane</keyword>
<reference evidence="7 8" key="1">
    <citation type="submission" date="2017-09" db="EMBL/GenBank/DDBJ databases">
        <title>Sequencing the genomes of two abundant thermophiles in Great Basin hot springs: Thermocrinis jamiesonii and novel Chloroflexi Thermoflexus hugenholtzii.</title>
        <authorList>
            <person name="Hedlund B."/>
        </authorList>
    </citation>
    <scope>NUCLEOTIDE SEQUENCE [LARGE SCALE GENOMIC DNA]</scope>
    <source>
        <strain evidence="7 8">G233</strain>
    </source>
</reference>
<gene>
    <name evidence="7" type="ORF">A9A59_0004</name>
</gene>
<evidence type="ECO:0000256" key="5">
    <source>
        <dbReference type="ARBA" id="ARBA00023136"/>
    </source>
</evidence>
<dbReference type="EMBL" id="PDJQ01000001">
    <property type="protein sequence ID" value="PFG72813.1"/>
    <property type="molecule type" value="Genomic_DNA"/>
</dbReference>
<evidence type="ECO:0000313" key="7">
    <source>
        <dbReference type="EMBL" id="PFG72813.1"/>
    </source>
</evidence>
<organism evidence="7 8">
    <name type="scientific">Tepidiforma thermophila (strain KCTC 52669 / CGMCC 1.13589 / G233)</name>
    <dbReference type="NCBI Taxonomy" id="2761530"/>
    <lineage>
        <taxon>Bacteria</taxon>
        <taxon>Bacillati</taxon>
        <taxon>Chloroflexota</taxon>
        <taxon>Tepidiformia</taxon>
        <taxon>Tepidiformales</taxon>
        <taxon>Tepidiformaceae</taxon>
        <taxon>Tepidiforma</taxon>
    </lineage>
</organism>
<sequence>MTFAGWTLDPLWLPAAILVLAAYARAWRAAAGAHSPWRAAAFAAGVAVVLAVAVTPIEHLGNRVLWINFLGFLLLTMVAPPLLLLGAPLTLAFRVASPAGRRRLRALYRSRLAAVLTFPVFTWLLFAVLTYLWQFTRLTDLAAEHGLLRDFQLASLLLTGLLFWMPALAIDPARWRLPYPLRALYVFVEMTHKALFGGMFLSMNTAMHSGFAARAPGWAPDPITDQRIAIMILWLAGNIIFVAALAAIVVGWIRYEARNQRRIDRRLALQREVERRRRAALEQVFHRPI</sequence>
<evidence type="ECO:0000256" key="2">
    <source>
        <dbReference type="ARBA" id="ARBA00022475"/>
    </source>
</evidence>
<name>A0A2A9HBW4_TEPT2</name>
<feature type="transmembrane region" description="Helical" evidence="6">
    <location>
        <begin position="112"/>
        <end position="133"/>
    </location>
</feature>
<evidence type="ECO:0000256" key="6">
    <source>
        <dbReference type="SAM" id="Phobius"/>
    </source>
</evidence>
<dbReference type="Pfam" id="PF09678">
    <property type="entry name" value="Caa3_CtaG"/>
    <property type="match status" value="1"/>
</dbReference>
<evidence type="ECO:0000256" key="4">
    <source>
        <dbReference type="ARBA" id="ARBA00022989"/>
    </source>
</evidence>
<evidence type="ECO:0000313" key="8">
    <source>
        <dbReference type="Proteomes" id="UP000223071"/>
    </source>
</evidence>
<feature type="transmembrane region" description="Helical" evidence="6">
    <location>
        <begin position="39"/>
        <end position="57"/>
    </location>
</feature>
<feature type="transmembrane region" description="Helical" evidence="6">
    <location>
        <begin position="228"/>
        <end position="253"/>
    </location>
</feature>
<feature type="transmembrane region" description="Helical" evidence="6">
    <location>
        <begin position="12"/>
        <end position="27"/>
    </location>
</feature>
<accession>A0A2A9HBW4</accession>
<evidence type="ECO:0000256" key="3">
    <source>
        <dbReference type="ARBA" id="ARBA00022692"/>
    </source>
</evidence>
<feature type="transmembrane region" description="Helical" evidence="6">
    <location>
        <begin position="69"/>
        <end position="91"/>
    </location>
</feature>
<dbReference type="InterPro" id="IPR019108">
    <property type="entry name" value="Caa3_assmbl_CtaG-rel"/>
</dbReference>